<dbReference type="RefSeq" id="WP_353932478.1">
    <property type="nucleotide sequence ID" value="NZ_CP150886.1"/>
</dbReference>
<evidence type="ECO:0000313" key="3">
    <source>
        <dbReference type="Proteomes" id="UP001483337"/>
    </source>
</evidence>
<gene>
    <name evidence="2" type="ORF">WJM97_07800</name>
</gene>
<name>A0ABZ2UZ60_9CYAN</name>
<feature type="signal peptide" evidence="1">
    <location>
        <begin position="1"/>
        <end position="32"/>
    </location>
</feature>
<sequence length="268" mass="30535">MPNLIKQRISNLPILSLFLGGCLVLIPHSSQAQQTLPNLYQIDPYQQTLQQLQPQPTQIVDFDTNNQIYQTNPTTQINQNQQNFDKYIVYIDSDNRGLLQRVKQIESTAYIREVNGKKIIQSGVFTRPDNAQRRVKELELNGITGAGIFGSSNSGQMSYYSDRVMPDYNYFYKNPNSSSFNSNNPSPNIVQKQANYYYVVIPTSLNNLNFLGQEIQQKIGGNANVFPRNQPRGTHIAVGAFRERSDAEQWNDYLKSLGYGNARVYYGK</sequence>
<reference evidence="2 3" key="1">
    <citation type="submission" date="2024-04" db="EMBL/GenBank/DDBJ databases">
        <title>Okeanomitos corallinicola gen. &amp; sp. nov. (Nostocales, Cyanobacteria), a new toxic marine heterocyst-forming cyanobacterium from a coral reef.</title>
        <authorList>
            <person name="Li H."/>
            <person name="Li R."/>
            <person name="Kang J."/>
            <person name="Hii K.S."/>
            <person name="Mohamed H.F."/>
            <person name="Xu X."/>
            <person name="Luo Z."/>
        </authorList>
    </citation>
    <scope>NUCLEOTIDE SEQUENCE [LARGE SCALE GENOMIC DNA]</scope>
    <source>
        <strain evidence="2 3">TIOX110</strain>
    </source>
</reference>
<proteinExistence type="predicted"/>
<dbReference type="Proteomes" id="UP001483337">
    <property type="component" value="Chromosome"/>
</dbReference>
<keyword evidence="3" id="KW-1185">Reference proteome</keyword>
<dbReference type="EMBL" id="CP150886">
    <property type="protein sequence ID" value="WZB89580.1"/>
    <property type="molecule type" value="Genomic_DNA"/>
</dbReference>
<organism evidence="2 3">
    <name type="scientific">Okeanomitos corallinicola TIOX110</name>
    <dbReference type="NCBI Taxonomy" id="3133117"/>
    <lineage>
        <taxon>Bacteria</taxon>
        <taxon>Bacillati</taxon>
        <taxon>Cyanobacteriota</taxon>
        <taxon>Cyanophyceae</taxon>
        <taxon>Nostocales</taxon>
        <taxon>Aphanizomenonaceae</taxon>
        <taxon>Okeanomitos</taxon>
    </lineage>
</organism>
<dbReference type="PROSITE" id="PS51257">
    <property type="entry name" value="PROKAR_LIPOPROTEIN"/>
    <property type="match status" value="1"/>
</dbReference>
<protein>
    <recommendedName>
        <fullName evidence="4">SPOR domain-containing protein</fullName>
    </recommendedName>
</protein>
<evidence type="ECO:0008006" key="4">
    <source>
        <dbReference type="Google" id="ProtNLM"/>
    </source>
</evidence>
<evidence type="ECO:0000256" key="1">
    <source>
        <dbReference type="SAM" id="SignalP"/>
    </source>
</evidence>
<evidence type="ECO:0000313" key="2">
    <source>
        <dbReference type="EMBL" id="WZB89580.1"/>
    </source>
</evidence>
<accession>A0ABZ2UZ60</accession>
<keyword evidence="1" id="KW-0732">Signal</keyword>
<feature type="chain" id="PRO_5045073897" description="SPOR domain-containing protein" evidence="1">
    <location>
        <begin position="33"/>
        <end position="268"/>
    </location>
</feature>